<evidence type="ECO:0000313" key="1">
    <source>
        <dbReference type="EMBL" id="KAK1148031.1"/>
    </source>
</evidence>
<organism evidence="1 2">
    <name type="scientific">Aspergillus melleus</name>
    <dbReference type="NCBI Taxonomy" id="138277"/>
    <lineage>
        <taxon>Eukaryota</taxon>
        <taxon>Fungi</taxon>
        <taxon>Dikarya</taxon>
        <taxon>Ascomycota</taxon>
        <taxon>Pezizomycotina</taxon>
        <taxon>Eurotiomycetes</taxon>
        <taxon>Eurotiomycetidae</taxon>
        <taxon>Eurotiales</taxon>
        <taxon>Aspergillaceae</taxon>
        <taxon>Aspergillus</taxon>
        <taxon>Aspergillus subgen. Circumdati</taxon>
    </lineage>
</organism>
<accession>A0ACC3BBW1</accession>
<sequence length="559" mass="62690">MPSEAAPQAKKTKSRSHHGCSNCRKSRLKCDERKPACTRCWQKDLPCTPDTTLKWESDFHSRGLAFGRAGVWSKGSSPRSGRTVDRNVYCAYPAIQSWSFLDGDYATLKRLYEADQLGTEPYLLPASNAGLGYHDLGGSLMAGRRVLDFDPIDRFATQGPQRSLALFPELDSLGHSLFFDYYIKHICPRTISSLKSQSPFATVLLPYCSTASPTVLKAIQALAACHWSQTNSTHQAVSLRLKNQVLNELRHLINNPASVISADPEVLVIIMMLCLYEIVDHCDKRWIVHMQGAKDIIRLRRHRLISSTAHPVSSFAERFFAFQDVMGRTACAKADLFGPSYWRENDHRIDEWMGCSPELVSLLFSIMDLSKTRRELISDSDHVTFNIKASILNQRLGSLVQETDDAEDEALRAVAELKQLACRVYLHCALYNARPSTPLIKAHVRKILKTVSQFLDQGLVVNVTWPVFVAAVALDPLDDEVWSDEGTPTYGRTLVLQTLDVMTKSSVSSVSRTRRVIEKVWQARDFDLLKASDKGGSCALGYNDWEWYVVPVSDALSLA</sequence>
<comment type="caution">
    <text evidence="1">The sequence shown here is derived from an EMBL/GenBank/DDBJ whole genome shotgun (WGS) entry which is preliminary data.</text>
</comment>
<reference evidence="1 2" key="1">
    <citation type="journal article" date="2023" name="ACS Omega">
        <title>Identification of the Neoaspergillic Acid Biosynthesis Gene Cluster by Establishing an In Vitro CRISPR-Ribonucleoprotein Genetic System in Aspergillus melleus.</title>
        <authorList>
            <person name="Yuan B."/>
            <person name="Grau M.F."/>
            <person name="Murata R.M."/>
            <person name="Torok T."/>
            <person name="Venkateswaran K."/>
            <person name="Stajich J.E."/>
            <person name="Wang C.C.C."/>
        </authorList>
    </citation>
    <scope>NUCLEOTIDE SEQUENCE [LARGE SCALE GENOMIC DNA]</scope>
    <source>
        <strain evidence="1 2">IMV 1140</strain>
    </source>
</reference>
<evidence type="ECO:0000313" key="2">
    <source>
        <dbReference type="Proteomes" id="UP001177260"/>
    </source>
</evidence>
<name>A0ACC3BBW1_9EURO</name>
<dbReference type="Proteomes" id="UP001177260">
    <property type="component" value="Unassembled WGS sequence"/>
</dbReference>
<proteinExistence type="predicted"/>
<keyword evidence="2" id="KW-1185">Reference proteome</keyword>
<gene>
    <name evidence="1" type="ORF">N8T08_010664</name>
</gene>
<protein>
    <submittedName>
        <fullName evidence="1">Uncharacterized protein</fullName>
    </submittedName>
</protein>
<dbReference type="EMBL" id="JAOPJF010000009">
    <property type="protein sequence ID" value="KAK1148031.1"/>
    <property type="molecule type" value="Genomic_DNA"/>
</dbReference>